<dbReference type="AlphaFoldDB" id="A0A6A6I8L8"/>
<dbReference type="GO" id="GO:0005085">
    <property type="term" value="F:guanyl-nucleotide exchange factor activity"/>
    <property type="evidence" value="ECO:0007669"/>
    <property type="project" value="InterPro"/>
</dbReference>
<dbReference type="Proteomes" id="UP000800094">
    <property type="component" value="Unassembled WGS sequence"/>
</dbReference>
<dbReference type="PANTHER" id="PTHR45818:SF3">
    <property type="entry name" value="PROTEIN VAV"/>
    <property type="match status" value="1"/>
</dbReference>
<feature type="region of interest" description="Disordered" evidence="1">
    <location>
        <begin position="282"/>
        <end position="308"/>
    </location>
</feature>
<dbReference type="InterPro" id="IPR000219">
    <property type="entry name" value="DH_dom"/>
</dbReference>
<feature type="compositionally biased region" description="Basic and acidic residues" evidence="1">
    <location>
        <begin position="1025"/>
        <end position="1044"/>
    </location>
</feature>
<dbReference type="InterPro" id="IPR035899">
    <property type="entry name" value="DBL_dom_sf"/>
</dbReference>
<dbReference type="SMART" id="SM00325">
    <property type="entry name" value="RhoGEF"/>
    <property type="match status" value="1"/>
</dbReference>
<evidence type="ECO:0000313" key="4">
    <source>
        <dbReference type="Proteomes" id="UP000800094"/>
    </source>
</evidence>
<dbReference type="PROSITE" id="PS50010">
    <property type="entry name" value="DH_2"/>
    <property type="match status" value="1"/>
</dbReference>
<feature type="region of interest" description="Disordered" evidence="1">
    <location>
        <begin position="86"/>
        <end position="153"/>
    </location>
</feature>
<dbReference type="Gene3D" id="1.20.900.10">
    <property type="entry name" value="Dbl homology (DH) domain"/>
    <property type="match status" value="1"/>
</dbReference>
<dbReference type="OrthoDB" id="8059989at2759"/>
<dbReference type="SUPFAM" id="SSF48065">
    <property type="entry name" value="DBL homology domain (DH-domain)"/>
    <property type="match status" value="1"/>
</dbReference>
<sequence length="1073" mass="119643">MAHMLSVRPPSPLKRSFSDNPYLRSCSPLKDVPCGALREITPRNASACSVYSLGSSKAADWLRGTENTPPLLTSVSLLDLVPEKEGHDAFSRSTDDVPRKRSCGPNRPPPSFSRVAVPSNPHSRKAAGIKPAPEPSSSVPSSPEPMVVDSNTDDDTEFFDLYNAIHIPLPEGRFSDNTGSESHEDVDPPAVAVVVNAQPFRRWMSTLRRRHIHRRKDHISEAVHLSDDTTEGGPTMLLAPAMSESVRRMSVSISSSMGCVTAIKSASMTVASTSIAPRSDAGGFHGPARLGNRSSHYSEVRRSTDSHGGGLGPIIDESAWLRSLQRRKVVEELISSEESYIADLKVLINDYFMILTAVPALPAQTRASIQQNISQILQLHEDLMAELHHAVPQIDFTQSAQQETYPVTKAKHIRFHSADMMPGRFAEHKITRKLRHSLEIGRSPDRRPQGLVTDTKVVGDIAAIFNKHMKRFFAYEEYGAHWTTMSQDLTSTCKGLHGWQEYERGVEALSKVVASENNRQLSSRKALSFPDLLIKPIQRVCKYPLLFDDLCRQTPVYDDPEAHAELEKALFRLQETIREVNKAKDDPKTRRLIEITWQLQDRLVFPEQTLSRALVFRLLGHVLVCGVLHVAYQTPERVKGQYVVCVLYKSCLVLATAARFFTPYNAVACISLANASIEEPDNGRGLQCHTATHTWKLVFEHGHRLHEIILSACSSPEEEVWKKQLRQRIVCETHDFVEGQSTMQDMFSSLSLDIKSIGPVFGHADSLVRRMSVHRAATLGSKSHMAQVIIKNTQAQKTPEPPPTFAPNLVTRSQSHMSTNHVPTLAPRRAERIRLETALEDVWTKDILPFPGMGNRRVENQIRASANSVMRKLSMASIASNFSRRSPSFTSMSNTQSEDSFGSRVHKISHGNLRARSATERRPAPAVVDFHNAPAAFLPADFELQDTRPSSRRRRLANKAAGTERWSEKTQKSTPGKPKRTRRLSSHIISLPRTDSSSRVEARTTSAASNSTMLRSNEVVGDVAKGQENEKQRREAKEKNRSLQRDASSGNAPPKKFLKSKSRIFNFLGMRPG</sequence>
<gene>
    <name evidence="3" type="ORF">BU26DRAFT_51655</name>
</gene>
<dbReference type="PANTHER" id="PTHR45818">
    <property type="entry name" value="PROTEIN VAV"/>
    <property type="match status" value="1"/>
</dbReference>
<name>A0A6A6I8L8_9PLEO</name>
<feature type="compositionally biased region" description="Low complexity" evidence="1">
    <location>
        <begin position="135"/>
        <end position="150"/>
    </location>
</feature>
<feature type="compositionally biased region" description="Basic and acidic residues" evidence="1">
    <location>
        <begin position="86"/>
        <end position="99"/>
    </location>
</feature>
<reference evidence="3" key="1">
    <citation type="journal article" date="2020" name="Stud. Mycol.">
        <title>101 Dothideomycetes genomes: a test case for predicting lifestyles and emergence of pathogens.</title>
        <authorList>
            <person name="Haridas S."/>
            <person name="Albert R."/>
            <person name="Binder M."/>
            <person name="Bloem J."/>
            <person name="Labutti K."/>
            <person name="Salamov A."/>
            <person name="Andreopoulos B."/>
            <person name="Baker S."/>
            <person name="Barry K."/>
            <person name="Bills G."/>
            <person name="Bluhm B."/>
            <person name="Cannon C."/>
            <person name="Castanera R."/>
            <person name="Culley D."/>
            <person name="Daum C."/>
            <person name="Ezra D."/>
            <person name="Gonzalez J."/>
            <person name="Henrissat B."/>
            <person name="Kuo A."/>
            <person name="Liang C."/>
            <person name="Lipzen A."/>
            <person name="Lutzoni F."/>
            <person name="Magnuson J."/>
            <person name="Mondo S."/>
            <person name="Nolan M."/>
            <person name="Ohm R."/>
            <person name="Pangilinan J."/>
            <person name="Park H.-J."/>
            <person name="Ramirez L."/>
            <person name="Alfaro M."/>
            <person name="Sun H."/>
            <person name="Tritt A."/>
            <person name="Yoshinaga Y."/>
            <person name="Zwiers L.-H."/>
            <person name="Turgeon B."/>
            <person name="Goodwin S."/>
            <person name="Spatafora J."/>
            <person name="Crous P."/>
            <person name="Grigoriev I."/>
        </authorList>
    </citation>
    <scope>NUCLEOTIDE SEQUENCE</scope>
    <source>
        <strain evidence="3">CBS 122368</strain>
    </source>
</reference>
<proteinExistence type="predicted"/>
<dbReference type="EMBL" id="ML987198">
    <property type="protein sequence ID" value="KAF2246706.1"/>
    <property type="molecule type" value="Genomic_DNA"/>
</dbReference>
<dbReference type="RefSeq" id="XP_033681710.1">
    <property type="nucleotide sequence ID" value="XM_033828355.1"/>
</dbReference>
<evidence type="ECO:0000313" key="3">
    <source>
        <dbReference type="EMBL" id="KAF2246706.1"/>
    </source>
</evidence>
<dbReference type="GO" id="GO:0005737">
    <property type="term" value="C:cytoplasm"/>
    <property type="evidence" value="ECO:0007669"/>
    <property type="project" value="TreeGrafter"/>
</dbReference>
<feature type="region of interest" description="Disordered" evidence="1">
    <location>
        <begin position="884"/>
        <end position="905"/>
    </location>
</feature>
<evidence type="ECO:0000259" key="2">
    <source>
        <dbReference type="PROSITE" id="PS50010"/>
    </source>
</evidence>
<keyword evidence="4" id="KW-1185">Reference proteome</keyword>
<feature type="region of interest" description="Disordered" evidence="1">
    <location>
        <begin position="941"/>
        <end position="1073"/>
    </location>
</feature>
<feature type="domain" description="DH" evidence="2">
    <location>
        <begin position="325"/>
        <end position="583"/>
    </location>
</feature>
<feature type="compositionally biased region" description="Polar residues" evidence="1">
    <location>
        <begin position="1003"/>
        <end position="1015"/>
    </location>
</feature>
<evidence type="ECO:0000256" key="1">
    <source>
        <dbReference type="SAM" id="MobiDB-lite"/>
    </source>
</evidence>
<feature type="compositionally biased region" description="Polar residues" evidence="1">
    <location>
        <begin position="884"/>
        <end position="900"/>
    </location>
</feature>
<protein>
    <recommendedName>
        <fullName evidence="2">DH domain-containing protein</fullName>
    </recommendedName>
</protein>
<accession>A0A6A6I8L8</accession>
<feature type="compositionally biased region" description="Basic and acidic residues" evidence="1">
    <location>
        <begin position="296"/>
        <end position="305"/>
    </location>
</feature>
<dbReference type="Pfam" id="PF00621">
    <property type="entry name" value="RhoGEF"/>
    <property type="match status" value="1"/>
</dbReference>
<dbReference type="GeneID" id="54581685"/>
<organism evidence="3 4">
    <name type="scientific">Trematosphaeria pertusa</name>
    <dbReference type="NCBI Taxonomy" id="390896"/>
    <lineage>
        <taxon>Eukaryota</taxon>
        <taxon>Fungi</taxon>
        <taxon>Dikarya</taxon>
        <taxon>Ascomycota</taxon>
        <taxon>Pezizomycotina</taxon>
        <taxon>Dothideomycetes</taxon>
        <taxon>Pleosporomycetidae</taxon>
        <taxon>Pleosporales</taxon>
        <taxon>Massarineae</taxon>
        <taxon>Trematosphaeriaceae</taxon>
        <taxon>Trematosphaeria</taxon>
    </lineage>
</organism>